<dbReference type="OrthoDB" id="9835116at2759"/>
<feature type="transmembrane region" description="Helical" evidence="13">
    <location>
        <begin position="281"/>
        <end position="299"/>
    </location>
</feature>
<evidence type="ECO:0000256" key="11">
    <source>
        <dbReference type="ARBA" id="ARBA00023288"/>
    </source>
</evidence>
<dbReference type="HOGENOM" id="CLU_009579_6_5_1"/>
<dbReference type="eggNOG" id="KOG3656">
    <property type="taxonomic scope" value="Eukaryota"/>
</dbReference>
<dbReference type="Pfam" id="PF00001">
    <property type="entry name" value="7tm_1"/>
    <property type="match status" value="1"/>
</dbReference>
<reference evidence="15 16" key="1">
    <citation type="journal article" date="2011" name="Genome Biol. Evol.">
        <title>Integration of the genetic map and genome assembly of fugu facilitates insights into distinct features of genome evolution in teleosts and mammals.</title>
        <authorList>
            <person name="Kai W."/>
            <person name="Kikuchi K."/>
            <person name="Tohari S."/>
            <person name="Chew A.K."/>
            <person name="Tay A."/>
            <person name="Fujiwara A."/>
            <person name="Hosoya S."/>
            <person name="Suetake H."/>
            <person name="Naruse K."/>
            <person name="Brenner S."/>
            <person name="Suzuki Y."/>
            <person name="Venkatesh B."/>
        </authorList>
    </citation>
    <scope>NUCLEOTIDE SEQUENCE [LARGE SCALE GENOMIC DNA]</scope>
</reference>
<comment type="similarity">
    <text evidence="12">Belongs to the G-protein coupled receptor 1 family.</text>
</comment>
<dbReference type="InterPro" id="IPR017452">
    <property type="entry name" value="GPCR_Rhodpsn_7TM"/>
</dbReference>
<evidence type="ECO:0000256" key="13">
    <source>
        <dbReference type="SAM" id="Phobius"/>
    </source>
</evidence>
<evidence type="ECO:0000259" key="14">
    <source>
        <dbReference type="PROSITE" id="PS50262"/>
    </source>
</evidence>
<dbReference type="InterPro" id="IPR003984">
    <property type="entry name" value="NT_rcpt"/>
</dbReference>
<dbReference type="PRINTS" id="PR01480">
    <property type="entry name" value="NEUROTENSN1R"/>
</dbReference>
<evidence type="ECO:0000256" key="5">
    <source>
        <dbReference type="ARBA" id="ARBA00023040"/>
    </source>
</evidence>
<evidence type="ECO:0000313" key="15">
    <source>
        <dbReference type="Ensembl" id="ENSTRUP00000020486.3"/>
    </source>
</evidence>
<evidence type="ECO:0000256" key="10">
    <source>
        <dbReference type="ARBA" id="ARBA00023224"/>
    </source>
</evidence>
<dbReference type="InParanoid" id="H2T747"/>
<comment type="subcellular location">
    <subcellularLocation>
        <location evidence="1">Cell membrane</location>
        <topology evidence="1">Multi-pass membrane protein</topology>
    </subcellularLocation>
</comment>
<feature type="domain" description="G-protein coupled receptors family 1 profile" evidence="14">
    <location>
        <begin position="64"/>
        <end position="340"/>
    </location>
</feature>
<dbReference type="KEGG" id="tru:101075884"/>
<dbReference type="GO" id="GO:0016492">
    <property type="term" value="F:G protein-coupled neurotensin receptor activity"/>
    <property type="evidence" value="ECO:0007669"/>
    <property type="project" value="InterPro"/>
</dbReference>
<sequence>MDFNFTHSHGDGALAQRIPGQESLLPRYNNTWEEDEDLEVNTDIYSKVIVTVIYVALFTVGSLGNSITLYILLTKKTLHNLQSTVHYHLVSLAVSDLLILVLSMPVELYNFIWFHYPWVFGDAVCRGYYFLRDSCSYATVLNISSLSVERYLAICHPFKAKSIMSSSRTKKLLSATWVTSFAFAAPMLFIMGQKLRNGEKICTAVVSPVSVKIVLQVNAFLSFVLPMVAISALNGVIAHQLLRMFREAEQDNRICIVGGNRTILNVTTEPNRAQSLRHGVLVLRAVVIAFVVCWLPYHARRLMFCYISDWSEDLYDFYHYFYMLTNVLFYVSSAINPVLYNLLSATYRQVFLSTLCYLCMPRHRSHKRQRGALTGRSISISSNQTLCTNIIKETAY</sequence>
<keyword evidence="7" id="KW-0564">Palmitate</keyword>
<gene>
    <name evidence="15" type="primary">ntsr1</name>
</gene>
<dbReference type="SUPFAM" id="SSF81321">
    <property type="entry name" value="Family A G protein-coupled receptor-like"/>
    <property type="match status" value="1"/>
</dbReference>
<dbReference type="PANTHER" id="PTHR24243">
    <property type="entry name" value="G-PROTEIN COUPLED RECEPTOR"/>
    <property type="match status" value="1"/>
</dbReference>
<dbReference type="Ensembl" id="ENSTRUT00000020571.3">
    <property type="protein sequence ID" value="ENSTRUP00000020486.3"/>
    <property type="gene ID" value="ENSTRUG00000008186.3"/>
</dbReference>
<feature type="transmembrane region" description="Helical" evidence="13">
    <location>
        <begin position="85"/>
        <end position="106"/>
    </location>
</feature>
<keyword evidence="11" id="KW-0449">Lipoprotein</keyword>
<dbReference type="PRINTS" id="PR00237">
    <property type="entry name" value="GPCRRHODOPSN"/>
</dbReference>
<dbReference type="RefSeq" id="XP_003962947.1">
    <property type="nucleotide sequence ID" value="XM_003962898.2"/>
</dbReference>
<evidence type="ECO:0000256" key="2">
    <source>
        <dbReference type="ARBA" id="ARBA00022475"/>
    </source>
</evidence>
<proteinExistence type="inferred from homology"/>
<evidence type="ECO:0000256" key="3">
    <source>
        <dbReference type="ARBA" id="ARBA00022692"/>
    </source>
</evidence>
<dbReference type="STRING" id="31033.ENSTRUP00000020486"/>
<dbReference type="PRINTS" id="PR01479">
    <property type="entry name" value="NEUROTENSINR"/>
</dbReference>
<protein>
    <submittedName>
        <fullName evidence="15">Neurotensin receptor 1</fullName>
    </submittedName>
</protein>
<dbReference type="GeneID" id="101075884"/>
<dbReference type="Proteomes" id="UP000005226">
    <property type="component" value="Chromosome 3"/>
</dbReference>
<name>H2T747_TAKRU</name>
<keyword evidence="16" id="KW-1185">Reference proteome</keyword>
<dbReference type="CDD" id="cd15355">
    <property type="entry name" value="7tmA_NTSR1"/>
    <property type="match status" value="1"/>
</dbReference>
<organism evidence="15 16">
    <name type="scientific">Takifugu rubripes</name>
    <name type="common">Japanese pufferfish</name>
    <name type="synonym">Fugu rubripes</name>
    <dbReference type="NCBI Taxonomy" id="31033"/>
    <lineage>
        <taxon>Eukaryota</taxon>
        <taxon>Metazoa</taxon>
        <taxon>Chordata</taxon>
        <taxon>Craniata</taxon>
        <taxon>Vertebrata</taxon>
        <taxon>Euteleostomi</taxon>
        <taxon>Actinopterygii</taxon>
        <taxon>Neopterygii</taxon>
        <taxon>Teleostei</taxon>
        <taxon>Neoteleostei</taxon>
        <taxon>Acanthomorphata</taxon>
        <taxon>Eupercaria</taxon>
        <taxon>Tetraodontiformes</taxon>
        <taxon>Tetradontoidea</taxon>
        <taxon>Tetraodontidae</taxon>
        <taxon>Takifugu</taxon>
    </lineage>
</organism>
<keyword evidence="10 12" id="KW-0807">Transducer</keyword>
<dbReference type="GO" id="GO:0005886">
    <property type="term" value="C:plasma membrane"/>
    <property type="evidence" value="ECO:0007669"/>
    <property type="project" value="UniProtKB-SubCell"/>
</dbReference>
<reference evidence="15" key="3">
    <citation type="submission" date="2025-09" db="UniProtKB">
        <authorList>
            <consortium name="Ensembl"/>
        </authorList>
    </citation>
    <scope>IDENTIFICATION</scope>
</reference>
<reference evidence="15" key="2">
    <citation type="submission" date="2025-08" db="UniProtKB">
        <authorList>
            <consortium name="Ensembl"/>
        </authorList>
    </citation>
    <scope>IDENTIFICATION</scope>
</reference>
<feature type="transmembrane region" description="Helical" evidence="13">
    <location>
        <begin position="213"/>
        <end position="237"/>
    </location>
</feature>
<dbReference type="GeneTree" id="ENSGT01120000271823"/>
<dbReference type="PROSITE" id="PS50262">
    <property type="entry name" value="G_PROTEIN_RECEP_F1_2"/>
    <property type="match status" value="1"/>
</dbReference>
<dbReference type="Gene3D" id="1.20.1070.10">
    <property type="entry name" value="Rhodopsin 7-helix transmembrane proteins"/>
    <property type="match status" value="1"/>
</dbReference>
<dbReference type="OMA" id="HTTSTHI"/>
<feature type="transmembrane region" description="Helical" evidence="13">
    <location>
        <begin position="48"/>
        <end position="73"/>
    </location>
</feature>
<keyword evidence="6 13" id="KW-0472">Membrane</keyword>
<evidence type="ECO:0000313" key="16">
    <source>
        <dbReference type="Proteomes" id="UP000005226"/>
    </source>
</evidence>
<dbReference type="FunCoup" id="H2T747">
    <property type="interactions" value="826"/>
</dbReference>
<evidence type="ECO:0000256" key="4">
    <source>
        <dbReference type="ARBA" id="ARBA00022989"/>
    </source>
</evidence>
<accession>H2T747</accession>
<dbReference type="CTD" id="4923"/>
<keyword evidence="8" id="KW-1015">Disulfide bond</keyword>
<dbReference type="AlphaFoldDB" id="H2T747"/>
<keyword evidence="2" id="KW-1003">Cell membrane</keyword>
<evidence type="ECO:0000256" key="9">
    <source>
        <dbReference type="ARBA" id="ARBA00023170"/>
    </source>
</evidence>
<dbReference type="InterPro" id="IPR000276">
    <property type="entry name" value="GPCR_Rhodpsn"/>
</dbReference>
<evidence type="ECO:0000256" key="8">
    <source>
        <dbReference type="ARBA" id="ARBA00023157"/>
    </source>
</evidence>
<keyword evidence="3 12" id="KW-0812">Transmembrane</keyword>
<dbReference type="InterPro" id="IPR003985">
    <property type="entry name" value="NT1_rcpt"/>
</dbReference>
<feature type="transmembrane region" description="Helical" evidence="13">
    <location>
        <begin position="172"/>
        <end position="193"/>
    </location>
</feature>
<evidence type="ECO:0000256" key="1">
    <source>
        <dbReference type="ARBA" id="ARBA00004651"/>
    </source>
</evidence>
<keyword evidence="4 13" id="KW-1133">Transmembrane helix</keyword>
<dbReference type="PANTHER" id="PTHR24243:SF9">
    <property type="entry name" value="NEUROTENSIN RECEPTOR TYPE 1"/>
    <property type="match status" value="1"/>
</dbReference>
<keyword evidence="5 12" id="KW-0297">G-protein coupled receptor</keyword>
<dbReference type="PROSITE" id="PS00237">
    <property type="entry name" value="G_PROTEIN_RECEP_F1_1"/>
    <property type="match status" value="1"/>
</dbReference>
<evidence type="ECO:0000256" key="12">
    <source>
        <dbReference type="RuleBase" id="RU000688"/>
    </source>
</evidence>
<evidence type="ECO:0000256" key="6">
    <source>
        <dbReference type="ARBA" id="ARBA00023136"/>
    </source>
</evidence>
<feature type="transmembrane region" description="Helical" evidence="13">
    <location>
        <begin position="319"/>
        <end position="343"/>
    </location>
</feature>
<evidence type="ECO:0000256" key="7">
    <source>
        <dbReference type="ARBA" id="ARBA00023139"/>
    </source>
</evidence>
<keyword evidence="9 12" id="KW-0675">Receptor</keyword>